<feature type="compositionally biased region" description="Basic and acidic residues" evidence="13">
    <location>
        <begin position="1"/>
        <end position="12"/>
    </location>
</feature>
<feature type="domain" description="Histidine kinase" evidence="14">
    <location>
        <begin position="462"/>
        <end position="685"/>
    </location>
</feature>
<keyword evidence="4" id="KW-0597">Phosphoprotein</keyword>
<dbReference type="NCBIfam" id="TIGR00229">
    <property type="entry name" value="sensory_box"/>
    <property type="match status" value="1"/>
</dbReference>
<keyword evidence="7" id="KW-0547">Nucleotide-binding</keyword>
<accession>A0A4P6JUI1</accession>
<dbReference type="Gene3D" id="3.30.565.10">
    <property type="entry name" value="Histidine kinase-like ATPase, C-terminal domain"/>
    <property type="match status" value="1"/>
</dbReference>
<dbReference type="PROSITE" id="PS50113">
    <property type="entry name" value="PAC"/>
    <property type="match status" value="1"/>
</dbReference>
<gene>
    <name evidence="16" type="ORF">EPA93_24610</name>
</gene>
<evidence type="ECO:0000259" key="14">
    <source>
        <dbReference type="PROSITE" id="PS50109"/>
    </source>
</evidence>
<dbReference type="GO" id="GO:0005524">
    <property type="term" value="F:ATP binding"/>
    <property type="evidence" value="ECO:0007669"/>
    <property type="project" value="UniProtKB-KW"/>
</dbReference>
<evidence type="ECO:0000256" key="13">
    <source>
        <dbReference type="SAM" id="MobiDB-lite"/>
    </source>
</evidence>
<dbReference type="InterPro" id="IPR050351">
    <property type="entry name" value="BphY/WalK/GraS-like"/>
</dbReference>
<dbReference type="InterPro" id="IPR003661">
    <property type="entry name" value="HisK_dim/P_dom"/>
</dbReference>
<dbReference type="OrthoDB" id="139642at2"/>
<evidence type="ECO:0000256" key="12">
    <source>
        <dbReference type="ARBA" id="ARBA00023136"/>
    </source>
</evidence>
<dbReference type="PANTHER" id="PTHR42878">
    <property type="entry name" value="TWO-COMPONENT HISTIDINE KINASE"/>
    <property type="match status" value="1"/>
</dbReference>
<dbReference type="Pfam" id="PF02518">
    <property type="entry name" value="HATPase_c"/>
    <property type="match status" value="1"/>
</dbReference>
<dbReference type="InterPro" id="IPR004358">
    <property type="entry name" value="Sig_transdc_His_kin-like_C"/>
</dbReference>
<dbReference type="EMBL" id="CP035758">
    <property type="protein sequence ID" value="QBD78993.1"/>
    <property type="molecule type" value="Genomic_DNA"/>
</dbReference>
<dbReference type="InterPro" id="IPR000014">
    <property type="entry name" value="PAS"/>
</dbReference>
<dbReference type="CDD" id="cd00075">
    <property type="entry name" value="HATPase"/>
    <property type="match status" value="1"/>
</dbReference>
<dbReference type="SUPFAM" id="SSF55874">
    <property type="entry name" value="ATPase domain of HSP90 chaperone/DNA topoisomerase II/histidine kinase"/>
    <property type="match status" value="1"/>
</dbReference>
<dbReference type="GO" id="GO:0007234">
    <property type="term" value="P:osmosensory signaling via phosphorelay pathway"/>
    <property type="evidence" value="ECO:0007669"/>
    <property type="project" value="TreeGrafter"/>
</dbReference>
<dbReference type="PANTHER" id="PTHR42878:SF7">
    <property type="entry name" value="SENSOR HISTIDINE KINASE GLRK"/>
    <property type="match status" value="1"/>
</dbReference>
<dbReference type="EC" id="2.7.13.3" evidence="3"/>
<dbReference type="Pfam" id="PF13188">
    <property type="entry name" value="PAS_8"/>
    <property type="match status" value="1"/>
</dbReference>
<dbReference type="SUPFAM" id="SSF55785">
    <property type="entry name" value="PYP-like sensor domain (PAS domain)"/>
    <property type="match status" value="3"/>
</dbReference>
<dbReference type="InterPro" id="IPR000700">
    <property type="entry name" value="PAS-assoc_C"/>
</dbReference>
<keyword evidence="10" id="KW-1133">Transmembrane helix</keyword>
<evidence type="ECO:0000256" key="2">
    <source>
        <dbReference type="ARBA" id="ARBA00004141"/>
    </source>
</evidence>
<dbReference type="InterPro" id="IPR013656">
    <property type="entry name" value="PAS_4"/>
</dbReference>
<keyword evidence="5" id="KW-0808">Transferase</keyword>
<dbReference type="GO" id="GO:0000156">
    <property type="term" value="F:phosphorelay response regulator activity"/>
    <property type="evidence" value="ECO:0007669"/>
    <property type="project" value="TreeGrafter"/>
</dbReference>
<keyword evidence="17" id="KW-1185">Reference proteome</keyword>
<evidence type="ECO:0000259" key="15">
    <source>
        <dbReference type="PROSITE" id="PS50113"/>
    </source>
</evidence>
<dbReference type="Proteomes" id="UP000290365">
    <property type="component" value="Chromosome"/>
</dbReference>
<dbReference type="CDD" id="cd00082">
    <property type="entry name" value="HisKA"/>
    <property type="match status" value="1"/>
</dbReference>
<dbReference type="KEGG" id="kbs:EPA93_24610"/>
<sequence length="686" mass="77086">MPARKGTMEHEQQFMGPPGEGDDALSDQAAISQRMSPKHSADRLRALAAATADLLWFVAERQEAQEDNAAWLAFTGQASESMWSWLAAVHVEDQQRIKEACTAMATGADAEEIIECRIRRYDGQFRVFRVRLLPLREPDGELYELMCVGTDITDEQQKGRALAERVTLLEAVFEHMDDAVYVYDTLGQPIYVNTAGRELFAGEYLPGMPFSIDPGGIHVCAYDEQENLLPSERWPLVRVFQGEELNPGQLVHIYARKGHEDPRHVHISARAIIDNQGQVLGAVVVCCDVTERYLLEQVERRRAQENDARRAMLQLILDELPYGVYLVRGQDARLVFINRAAAELWGALWQIGQPMQEFLQQQRLAVFKHDGSQEDREQMAAFRVIRSGRPVHDHWVAIRRQDNKSVPVLINAVRLSGELLSLLITDEPEEAANELDVAALVVMQDVTTLHEGEQLKDQFISLIAQELREPLGLVKDFAQTLVQQAVREDSVAFTEWQLEAIRSILNASVYLTELTDDLFDVTRLEAGLLTLQRSSADLVALVRQVVARLQDSTSRHTLMIFTSLERLFVSVDPVRIEQVLSHLIGNAIKYSPQGGPIEITLRKDVRANDVLISIRDYGIGIPQPSQVDIFDRFTRAANARAYGIAGTGLGLYLCRELVERHGGRLWFGATEGRGSTFFITLPAESS</sequence>
<dbReference type="Gene3D" id="3.30.450.20">
    <property type="entry name" value="PAS domain"/>
    <property type="match status" value="3"/>
</dbReference>
<feature type="domain" description="PAC" evidence="15">
    <location>
        <begin position="112"/>
        <end position="164"/>
    </location>
</feature>
<dbReference type="SMART" id="SM00091">
    <property type="entry name" value="PAS"/>
    <property type="match status" value="3"/>
</dbReference>
<evidence type="ECO:0000256" key="6">
    <source>
        <dbReference type="ARBA" id="ARBA00022692"/>
    </source>
</evidence>
<dbReference type="InterPro" id="IPR001610">
    <property type="entry name" value="PAC"/>
</dbReference>
<dbReference type="PROSITE" id="PS50109">
    <property type="entry name" value="HIS_KIN"/>
    <property type="match status" value="1"/>
</dbReference>
<dbReference type="InterPro" id="IPR003594">
    <property type="entry name" value="HATPase_dom"/>
</dbReference>
<dbReference type="Gene3D" id="1.10.287.130">
    <property type="match status" value="1"/>
</dbReference>
<dbReference type="FunFam" id="3.30.565.10:FF:000006">
    <property type="entry name" value="Sensor histidine kinase WalK"/>
    <property type="match status" value="1"/>
</dbReference>
<feature type="region of interest" description="Disordered" evidence="13">
    <location>
        <begin position="1"/>
        <end position="24"/>
    </location>
</feature>
<evidence type="ECO:0000256" key="8">
    <source>
        <dbReference type="ARBA" id="ARBA00022777"/>
    </source>
</evidence>
<evidence type="ECO:0000313" key="17">
    <source>
        <dbReference type="Proteomes" id="UP000290365"/>
    </source>
</evidence>
<dbReference type="InterPro" id="IPR036097">
    <property type="entry name" value="HisK_dim/P_sf"/>
</dbReference>
<dbReference type="CDD" id="cd00130">
    <property type="entry name" value="PAS"/>
    <property type="match status" value="1"/>
</dbReference>
<dbReference type="SMART" id="SM00387">
    <property type="entry name" value="HATPase_c"/>
    <property type="match status" value="1"/>
</dbReference>
<dbReference type="SMART" id="SM00086">
    <property type="entry name" value="PAC"/>
    <property type="match status" value="2"/>
</dbReference>
<organism evidence="16 17">
    <name type="scientific">Ktedonosporobacter rubrisoli</name>
    <dbReference type="NCBI Taxonomy" id="2509675"/>
    <lineage>
        <taxon>Bacteria</taxon>
        <taxon>Bacillati</taxon>
        <taxon>Chloroflexota</taxon>
        <taxon>Ktedonobacteria</taxon>
        <taxon>Ktedonobacterales</taxon>
        <taxon>Ktedonosporobacteraceae</taxon>
        <taxon>Ktedonosporobacter</taxon>
    </lineage>
</organism>
<dbReference type="InterPro" id="IPR035965">
    <property type="entry name" value="PAS-like_dom_sf"/>
</dbReference>
<evidence type="ECO:0000256" key="10">
    <source>
        <dbReference type="ARBA" id="ARBA00022989"/>
    </source>
</evidence>
<comment type="subcellular location">
    <subcellularLocation>
        <location evidence="2">Membrane</location>
        <topology evidence="2">Multi-pass membrane protein</topology>
    </subcellularLocation>
</comment>
<keyword evidence="11" id="KW-0902">Two-component regulatory system</keyword>
<proteinExistence type="predicted"/>
<dbReference type="SMART" id="SM00388">
    <property type="entry name" value="HisKA"/>
    <property type="match status" value="1"/>
</dbReference>
<dbReference type="InterPro" id="IPR005467">
    <property type="entry name" value="His_kinase_dom"/>
</dbReference>
<dbReference type="GO" id="GO:0030295">
    <property type="term" value="F:protein kinase activator activity"/>
    <property type="evidence" value="ECO:0007669"/>
    <property type="project" value="TreeGrafter"/>
</dbReference>
<dbReference type="PRINTS" id="PR00344">
    <property type="entry name" value="BCTRLSENSOR"/>
</dbReference>
<comment type="catalytic activity">
    <reaction evidence="1">
        <text>ATP + protein L-histidine = ADP + protein N-phospho-L-histidine.</text>
        <dbReference type="EC" id="2.7.13.3"/>
    </reaction>
</comment>
<reference evidence="16 17" key="1">
    <citation type="submission" date="2019-01" db="EMBL/GenBank/DDBJ databases">
        <title>Ktedonosporobacter rubrisoli SCAWS-G2.</title>
        <authorList>
            <person name="Huang Y."/>
            <person name="Yan B."/>
        </authorList>
    </citation>
    <scope>NUCLEOTIDE SEQUENCE [LARGE SCALE GENOMIC DNA]</scope>
    <source>
        <strain evidence="16 17">SCAWS-G2</strain>
    </source>
</reference>
<keyword evidence="9" id="KW-0067">ATP-binding</keyword>
<name>A0A4P6JUI1_KTERU</name>
<dbReference type="SUPFAM" id="SSF47384">
    <property type="entry name" value="Homodimeric domain of signal transducing histidine kinase"/>
    <property type="match status" value="1"/>
</dbReference>
<dbReference type="GO" id="GO:0000155">
    <property type="term" value="F:phosphorelay sensor kinase activity"/>
    <property type="evidence" value="ECO:0007669"/>
    <property type="project" value="InterPro"/>
</dbReference>
<evidence type="ECO:0000256" key="11">
    <source>
        <dbReference type="ARBA" id="ARBA00023012"/>
    </source>
</evidence>
<evidence type="ECO:0000256" key="5">
    <source>
        <dbReference type="ARBA" id="ARBA00022679"/>
    </source>
</evidence>
<keyword evidence="8" id="KW-0418">Kinase</keyword>
<dbReference type="Pfam" id="PF08448">
    <property type="entry name" value="PAS_4"/>
    <property type="match status" value="2"/>
</dbReference>
<evidence type="ECO:0000256" key="4">
    <source>
        <dbReference type="ARBA" id="ARBA00022553"/>
    </source>
</evidence>
<dbReference type="GO" id="GO:0016020">
    <property type="term" value="C:membrane"/>
    <property type="evidence" value="ECO:0007669"/>
    <property type="project" value="UniProtKB-SubCell"/>
</dbReference>
<dbReference type="AlphaFoldDB" id="A0A4P6JUI1"/>
<keyword evidence="12" id="KW-0472">Membrane</keyword>
<dbReference type="InterPro" id="IPR036890">
    <property type="entry name" value="HATPase_C_sf"/>
</dbReference>
<protein>
    <recommendedName>
        <fullName evidence="3">histidine kinase</fullName>
        <ecNumber evidence="3">2.7.13.3</ecNumber>
    </recommendedName>
</protein>
<evidence type="ECO:0000313" key="16">
    <source>
        <dbReference type="EMBL" id="QBD78993.1"/>
    </source>
</evidence>
<evidence type="ECO:0000256" key="1">
    <source>
        <dbReference type="ARBA" id="ARBA00000085"/>
    </source>
</evidence>
<evidence type="ECO:0000256" key="7">
    <source>
        <dbReference type="ARBA" id="ARBA00022741"/>
    </source>
</evidence>
<evidence type="ECO:0000256" key="3">
    <source>
        <dbReference type="ARBA" id="ARBA00012438"/>
    </source>
</evidence>
<keyword evidence="6" id="KW-0812">Transmembrane</keyword>
<evidence type="ECO:0000256" key="9">
    <source>
        <dbReference type="ARBA" id="ARBA00022840"/>
    </source>
</evidence>